<dbReference type="EMBL" id="CP002838">
    <property type="protein sequence ID" value="AEM39566.1"/>
    <property type="molecule type" value="Genomic_DNA"/>
</dbReference>
<protein>
    <submittedName>
        <fullName evidence="2">Uncharacterized protein</fullName>
    </submittedName>
</protein>
<organism evidence="2 3">
    <name type="scientific">Pyrolobus fumarii (strain DSM 11204 / 1A)</name>
    <dbReference type="NCBI Taxonomy" id="694429"/>
    <lineage>
        <taxon>Archaea</taxon>
        <taxon>Thermoproteota</taxon>
        <taxon>Thermoprotei</taxon>
        <taxon>Desulfurococcales</taxon>
        <taxon>Pyrodictiaceae</taxon>
        <taxon>Pyrolobus</taxon>
    </lineage>
</organism>
<gene>
    <name evidence="2" type="ordered locus">Pyrfu_1710</name>
</gene>
<keyword evidence="1" id="KW-1133">Transmembrane helix</keyword>
<dbReference type="Proteomes" id="UP000001037">
    <property type="component" value="Chromosome"/>
</dbReference>
<dbReference type="InterPro" id="IPR036526">
    <property type="entry name" value="C-N_Hydrolase_sf"/>
</dbReference>
<reference evidence="2 3" key="1">
    <citation type="journal article" date="2011" name="Stand. Genomic Sci.">
        <title>Complete genome sequence of the hyperthermophilic chemolithoautotroph Pyrolobus fumarii type strain (1A).</title>
        <authorList>
            <person name="Anderson I."/>
            <person name="Goker M."/>
            <person name="Nolan M."/>
            <person name="Lucas S."/>
            <person name="Hammon N."/>
            <person name="Deshpande S."/>
            <person name="Cheng J.F."/>
            <person name="Tapia R."/>
            <person name="Han C."/>
            <person name="Goodwin L."/>
            <person name="Pitluck S."/>
            <person name="Huntemann M."/>
            <person name="Liolios K."/>
            <person name="Ivanova N."/>
            <person name="Pagani I."/>
            <person name="Mavromatis K."/>
            <person name="Ovchinikova G."/>
            <person name="Pati A."/>
            <person name="Chen A."/>
            <person name="Palaniappan K."/>
            <person name="Land M."/>
            <person name="Hauser L."/>
            <person name="Brambilla E.M."/>
            <person name="Huber H."/>
            <person name="Yasawong M."/>
            <person name="Rohde M."/>
            <person name="Spring S."/>
            <person name="Abt B."/>
            <person name="Sikorski J."/>
            <person name="Wirth R."/>
            <person name="Detter J.C."/>
            <person name="Woyke T."/>
            <person name="Bristow J."/>
            <person name="Eisen J.A."/>
            <person name="Markowitz V."/>
            <person name="Hugenholtz P."/>
            <person name="Kyrpides N.C."/>
            <person name="Klenk H.P."/>
            <person name="Lapidus A."/>
        </authorList>
    </citation>
    <scope>NUCLEOTIDE SEQUENCE [LARGE SCALE GENOMIC DNA]</scope>
    <source>
        <strain evidence="3">DSM 11204 / 1A</strain>
    </source>
</reference>
<dbReference type="HOGENOM" id="CLU_1922871_0_0_2"/>
<evidence type="ECO:0000313" key="3">
    <source>
        <dbReference type="Proteomes" id="UP000001037"/>
    </source>
</evidence>
<dbReference type="AlphaFoldDB" id="G0ECJ6"/>
<name>G0ECJ6_PYRF1</name>
<feature type="transmembrane region" description="Helical" evidence="1">
    <location>
        <begin position="73"/>
        <end position="94"/>
    </location>
</feature>
<accession>G0ECJ6</accession>
<evidence type="ECO:0000256" key="1">
    <source>
        <dbReference type="SAM" id="Phobius"/>
    </source>
</evidence>
<keyword evidence="3" id="KW-1185">Reference proteome</keyword>
<dbReference type="SUPFAM" id="SSF56317">
    <property type="entry name" value="Carbon-nitrogen hydrolase"/>
    <property type="match status" value="1"/>
</dbReference>
<sequence>MIQPRGDYVLVYTRGRVSYAPCNTVITVKGLAVYVLCRDPLPPPERCPDANAILVATRLWSPPGEAQREARRLVYKLMSLSALCGVPVLFANVWGATRNMVYIGYTGIYDYDRSVPLHLGLLGDGKIALSI</sequence>
<keyword evidence="1" id="KW-0472">Membrane</keyword>
<keyword evidence="1" id="KW-0812">Transmembrane</keyword>
<dbReference type="InParanoid" id="G0ECJ6"/>
<dbReference type="KEGG" id="pfm:Pyrfu_1710"/>
<proteinExistence type="predicted"/>
<evidence type="ECO:0000313" key="2">
    <source>
        <dbReference type="EMBL" id="AEM39566.1"/>
    </source>
</evidence>